<dbReference type="GO" id="GO:0005615">
    <property type="term" value="C:extracellular space"/>
    <property type="evidence" value="ECO:0007669"/>
    <property type="project" value="TreeGrafter"/>
</dbReference>
<proteinExistence type="predicted"/>
<dbReference type="EMBL" id="JANEYF010003049">
    <property type="protein sequence ID" value="KAJ8939784.1"/>
    <property type="molecule type" value="Genomic_DNA"/>
</dbReference>
<dbReference type="Pfam" id="PF00379">
    <property type="entry name" value="Chitin_bind_4"/>
    <property type="match status" value="1"/>
</dbReference>
<evidence type="ECO:0000256" key="3">
    <source>
        <dbReference type="SAM" id="MobiDB-lite"/>
    </source>
</evidence>
<dbReference type="AlphaFoldDB" id="A0AAV8XP01"/>
<keyword evidence="5" id="KW-1185">Reference proteome</keyword>
<dbReference type="InterPro" id="IPR031311">
    <property type="entry name" value="CHIT_BIND_RR_consensus"/>
</dbReference>
<gene>
    <name evidence="4" type="ORF">NQ314_010988</name>
</gene>
<organism evidence="4 5">
    <name type="scientific">Rhamnusium bicolor</name>
    <dbReference type="NCBI Taxonomy" id="1586634"/>
    <lineage>
        <taxon>Eukaryota</taxon>
        <taxon>Metazoa</taxon>
        <taxon>Ecdysozoa</taxon>
        <taxon>Arthropoda</taxon>
        <taxon>Hexapoda</taxon>
        <taxon>Insecta</taxon>
        <taxon>Pterygota</taxon>
        <taxon>Neoptera</taxon>
        <taxon>Endopterygota</taxon>
        <taxon>Coleoptera</taxon>
        <taxon>Polyphaga</taxon>
        <taxon>Cucujiformia</taxon>
        <taxon>Chrysomeloidea</taxon>
        <taxon>Cerambycidae</taxon>
        <taxon>Lepturinae</taxon>
        <taxon>Rhagiini</taxon>
        <taxon>Rhamnusium</taxon>
    </lineage>
</organism>
<reference evidence="4" key="1">
    <citation type="journal article" date="2023" name="Insect Mol. Biol.">
        <title>Genome sequencing provides insights into the evolution of gene families encoding plant cell wall-degrading enzymes in longhorned beetles.</title>
        <authorList>
            <person name="Shin N.R."/>
            <person name="Okamura Y."/>
            <person name="Kirsch R."/>
            <person name="Pauchet Y."/>
        </authorList>
    </citation>
    <scope>NUCLEOTIDE SEQUENCE</scope>
    <source>
        <strain evidence="4">RBIC_L_NR</strain>
    </source>
</reference>
<sequence length="112" mass="12504">MKDIFDHAAYNFEYGINDPHTHDVHSQKEHREGDNVVGEYTLTEADGTQRIVKYRAGPHIGFEAYVERTGHAQHPAHYGKHSKGEQGGVGGTSYVGATHWSNQGYDGYEHGH</sequence>
<name>A0AAV8XP01_9CUCU</name>
<dbReference type="GO" id="GO:0031012">
    <property type="term" value="C:extracellular matrix"/>
    <property type="evidence" value="ECO:0007669"/>
    <property type="project" value="TreeGrafter"/>
</dbReference>
<evidence type="ECO:0000313" key="5">
    <source>
        <dbReference type="Proteomes" id="UP001162156"/>
    </source>
</evidence>
<evidence type="ECO:0000313" key="4">
    <source>
        <dbReference type="EMBL" id="KAJ8939784.1"/>
    </source>
</evidence>
<protein>
    <submittedName>
        <fullName evidence="4">Uncharacterized protein</fullName>
    </submittedName>
</protein>
<evidence type="ECO:0000256" key="1">
    <source>
        <dbReference type="ARBA" id="ARBA00022460"/>
    </source>
</evidence>
<dbReference type="PROSITE" id="PS00233">
    <property type="entry name" value="CHIT_BIND_RR_1"/>
    <property type="match status" value="1"/>
</dbReference>
<dbReference type="InterPro" id="IPR000618">
    <property type="entry name" value="Insect_cuticle"/>
</dbReference>
<dbReference type="Proteomes" id="UP001162156">
    <property type="component" value="Unassembled WGS sequence"/>
</dbReference>
<dbReference type="InterPro" id="IPR051217">
    <property type="entry name" value="Insect_Cuticle_Struc_Prot"/>
</dbReference>
<comment type="caution">
    <text evidence="4">The sequence shown here is derived from an EMBL/GenBank/DDBJ whole genome shotgun (WGS) entry which is preliminary data.</text>
</comment>
<evidence type="ECO:0000256" key="2">
    <source>
        <dbReference type="PROSITE-ProRule" id="PRU00497"/>
    </source>
</evidence>
<dbReference type="PROSITE" id="PS51155">
    <property type="entry name" value="CHIT_BIND_RR_2"/>
    <property type="match status" value="1"/>
</dbReference>
<accession>A0AAV8XP01</accession>
<dbReference type="GO" id="GO:0042302">
    <property type="term" value="F:structural constituent of cuticle"/>
    <property type="evidence" value="ECO:0007669"/>
    <property type="project" value="UniProtKB-UniRule"/>
</dbReference>
<keyword evidence="1 2" id="KW-0193">Cuticle</keyword>
<dbReference type="PANTHER" id="PTHR12236">
    <property type="entry name" value="STRUCTURAL CONTITUENT OF CUTICLE"/>
    <property type="match status" value="1"/>
</dbReference>
<feature type="region of interest" description="Disordered" evidence="3">
    <location>
        <begin position="73"/>
        <end position="95"/>
    </location>
</feature>
<dbReference type="PANTHER" id="PTHR12236:SF96">
    <property type="entry name" value="PUPAL CUTICLE PROTEIN EDG-84A-LIKE PROTEIN"/>
    <property type="match status" value="1"/>
</dbReference>